<protein>
    <submittedName>
        <fullName evidence="1">Uncharacterized protein</fullName>
    </submittedName>
</protein>
<reference evidence="2" key="1">
    <citation type="journal article" date="2019" name="Int. J. Syst. Evol. Microbiol.">
        <title>The Global Catalogue of Microorganisms (GCM) 10K type strain sequencing project: providing services to taxonomists for standard genome sequencing and annotation.</title>
        <authorList>
            <consortium name="The Broad Institute Genomics Platform"/>
            <consortium name="The Broad Institute Genome Sequencing Center for Infectious Disease"/>
            <person name="Wu L."/>
            <person name="Ma J."/>
        </authorList>
    </citation>
    <scope>NUCLEOTIDE SEQUENCE [LARGE SCALE GENOMIC DNA]</scope>
    <source>
        <strain evidence="2">JCM 17759</strain>
    </source>
</reference>
<dbReference type="Proteomes" id="UP001500840">
    <property type="component" value="Unassembled WGS sequence"/>
</dbReference>
<sequence length="61" mass="6476">MKDEPLEDLAGDLRGLGGFSMIPLSSIWGETGFACKGAKMNRVFPTIAVAALRLSARHTGI</sequence>
<organism evidence="1 2">
    <name type="scientific">Novipirellula rosea</name>
    <dbReference type="NCBI Taxonomy" id="1031540"/>
    <lineage>
        <taxon>Bacteria</taxon>
        <taxon>Pseudomonadati</taxon>
        <taxon>Planctomycetota</taxon>
        <taxon>Planctomycetia</taxon>
        <taxon>Pirellulales</taxon>
        <taxon>Pirellulaceae</taxon>
        <taxon>Novipirellula</taxon>
    </lineage>
</organism>
<evidence type="ECO:0000313" key="1">
    <source>
        <dbReference type="EMBL" id="GAA4450650.1"/>
    </source>
</evidence>
<dbReference type="EMBL" id="BAABGA010000022">
    <property type="protein sequence ID" value="GAA4450650.1"/>
    <property type="molecule type" value="Genomic_DNA"/>
</dbReference>
<name>A0ABP8MHP6_9BACT</name>
<accession>A0ABP8MHP6</accession>
<proteinExistence type="predicted"/>
<comment type="caution">
    <text evidence="1">The sequence shown here is derived from an EMBL/GenBank/DDBJ whole genome shotgun (WGS) entry which is preliminary data.</text>
</comment>
<gene>
    <name evidence="1" type="ORF">GCM10023156_17130</name>
</gene>
<evidence type="ECO:0000313" key="2">
    <source>
        <dbReference type="Proteomes" id="UP001500840"/>
    </source>
</evidence>
<keyword evidence="2" id="KW-1185">Reference proteome</keyword>